<evidence type="ECO:0000313" key="1">
    <source>
        <dbReference type="EMBL" id="JAP18283.1"/>
    </source>
</evidence>
<organism evidence="1">
    <name type="scientific">Solanum chacoense</name>
    <name type="common">Chaco potato</name>
    <dbReference type="NCBI Taxonomy" id="4108"/>
    <lineage>
        <taxon>Eukaryota</taxon>
        <taxon>Viridiplantae</taxon>
        <taxon>Streptophyta</taxon>
        <taxon>Embryophyta</taxon>
        <taxon>Tracheophyta</taxon>
        <taxon>Spermatophyta</taxon>
        <taxon>Magnoliopsida</taxon>
        <taxon>eudicotyledons</taxon>
        <taxon>Gunneridae</taxon>
        <taxon>Pentapetalae</taxon>
        <taxon>asterids</taxon>
        <taxon>lamiids</taxon>
        <taxon>Solanales</taxon>
        <taxon>Solanaceae</taxon>
        <taxon>Solanoideae</taxon>
        <taxon>Solaneae</taxon>
        <taxon>Solanum</taxon>
    </lineage>
</organism>
<protein>
    <submittedName>
        <fullName evidence="1">Putative ovule protein</fullName>
    </submittedName>
</protein>
<reference evidence="1" key="1">
    <citation type="submission" date="2015-12" db="EMBL/GenBank/DDBJ databases">
        <title>Gene expression during late stages of embryo sac development: a critical building block for successful pollen-pistil interactions.</title>
        <authorList>
            <person name="Liu Y."/>
            <person name="Joly V."/>
            <person name="Sabar M."/>
            <person name="Matton D.P."/>
        </authorList>
    </citation>
    <scope>NUCLEOTIDE SEQUENCE</scope>
</reference>
<name>A0A0V0HFS8_SOLCH</name>
<dbReference type="EMBL" id="GEDG01021466">
    <property type="protein sequence ID" value="JAP18283.1"/>
    <property type="molecule type" value="Transcribed_RNA"/>
</dbReference>
<accession>A0A0V0HFS8</accession>
<proteinExistence type="predicted"/>
<feature type="non-terminal residue" evidence="1">
    <location>
        <position position="1"/>
    </location>
</feature>
<sequence>GRYLKSYYLNALYLFLRTSRFSSILIQRWTLCRVCHFSVYVCKFARFTILHLECAYVMSKCPKQSSSCNLSIANLV</sequence>
<dbReference type="AlphaFoldDB" id="A0A0V0HFS8"/>